<evidence type="ECO:0000256" key="10">
    <source>
        <dbReference type="PIRNR" id="PIRNR037094"/>
    </source>
</evidence>
<keyword evidence="13" id="KW-1185">Reference proteome</keyword>
<keyword evidence="6 10" id="KW-0333">Golgi apparatus</keyword>
<dbReference type="GO" id="GO:0006886">
    <property type="term" value="P:intracellular protein transport"/>
    <property type="evidence" value="ECO:0007669"/>
    <property type="project" value="UniProtKB-UniRule"/>
</dbReference>
<evidence type="ECO:0000256" key="5">
    <source>
        <dbReference type="ARBA" id="ARBA00022927"/>
    </source>
</evidence>
<comment type="function">
    <text evidence="9">Subunit of clathrin-associated adaptor protein complex 1 that plays a role in protein sorting at the trans-Golgi network and early endosomes (TGN/EE). The AP complexes mediate both the recruitment of clathrin to membranes and the recognition of sorting signals within the cytosolic tails of transmembrane cargo molecules.</text>
</comment>
<dbReference type="PANTHER" id="PTHR22780">
    <property type="entry name" value="ADAPTIN, ALPHA/GAMMA/EPSILON"/>
    <property type="match status" value="1"/>
</dbReference>
<dbReference type="InterPro" id="IPR017107">
    <property type="entry name" value="AP1_complex_gsu"/>
</dbReference>
<dbReference type="InterPro" id="IPR008152">
    <property type="entry name" value="Clathrin_a/b/g-adaptin_app_Ig"/>
</dbReference>
<dbReference type="InterPro" id="IPR002553">
    <property type="entry name" value="Clathrin/coatomer_adapt-like_N"/>
</dbReference>
<dbReference type="InterPro" id="IPR013041">
    <property type="entry name" value="Clathrin_app_Ig-like_sf"/>
</dbReference>
<reference evidence="12 13" key="1">
    <citation type="journal article" date="2023" name="Hortic Res">
        <title>Pangenome of water caltrop reveals structural variations and asymmetric subgenome divergence after allopolyploidization.</title>
        <authorList>
            <person name="Zhang X."/>
            <person name="Chen Y."/>
            <person name="Wang L."/>
            <person name="Yuan Y."/>
            <person name="Fang M."/>
            <person name="Shi L."/>
            <person name="Lu R."/>
            <person name="Comes H.P."/>
            <person name="Ma Y."/>
            <person name="Chen Y."/>
            <person name="Huang G."/>
            <person name="Zhou Y."/>
            <person name="Zheng Z."/>
            <person name="Qiu Y."/>
        </authorList>
    </citation>
    <scope>NUCLEOTIDE SEQUENCE [LARGE SCALE GENOMIC DNA]</scope>
    <source>
        <tissue evidence="12">Roots</tissue>
    </source>
</reference>
<dbReference type="PIRSF" id="PIRSF037094">
    <property type="entry name" value="AP1_complex_gamma"/>
    <property type="match status" value="1"/>
</dbReference>
<dbReference type="Pfam" id="PF01602">
    <property type="entry name" value="Adaptin_N"/>
    <property type="match status" value="1"/>
</dbReference>
<dbReference type="InterPro" id="IPR016024">
    <property type="entry name" value="ARM-type_fold"/>
</dbReference>
<dbReference type="Gene3D" id="2.60.40.1230">
    <property type="match status" value="1"/>
</dbReference>
<evidence type="ECO:0000256" key="3">
    <source>
        <dbReference type="ARBA" id="ARBA00006613"/>
    </source>
</evidence>
<dbReference type="SUPFAM" id="SSF49348">
    <property type="entry name" value="Clathrin adaptor appendage domain"/>
    <property type="match status" value="1"/>
</dbReference>
<keyword evidence="4 10" id="KW-0813">Transport</keyword>
<evidence type="ECO:0000256" key="7">
    <source>
        <dbReference type="ARBA" id="ARBA00023136"/>
    </source>
</evidence>
<sequence length="881" mass="96946">MDSIINTFTSGTRLRDMIRAIRACKTAAEERAVVRKECAAIRASIDENDQEERHRNLAKLMFIHMLGYATHFGQMECLKLIASSSFPEKRIGYLGLMLLLDERQEVLMLVTNSLKQDLNHTNPYIVGLAVCALGNICSAEMARDLAPEVERLLQFRDPNIRKKAALCSIRIIKKVPDLSENFINPTASLLKEKHHGVLITAIQLCTDICKLCPEALEYFRKKCTDVLVKTLRDAVNSPYTPEYDISGITDPFLHIRLLRLLRVLGQGDADASDCMNDILAQVASKTESSKNAGNAILYECVETIMSIEDNGGLRVLAINILGRFLSNRDNNIRYVALNMLMKAISVDSQAVQRHRATILECVKDSDASIRKRALELVYLLVNETNVELLTKELIEYLEVSDQEFKGDLTAKICSIVEKFSPDKIWYIDQMLKVLSEAGNFVKDEVCHALIVVISNAADLHGYTVRALYRLFQASSEQESLIRVAIWCIGEYGDLLISNIGMLDKEDPVTVTESDALDVVETAMKRHSSDLTTKAMTLIALLKLSSRFPSCSERIREIIIQNKGNFVLELQQRSIEFNSILEKHKNIRSALVERMPVLDEATFSGRKSSSVPTTFSTTATSLKVPNGTAKPAAPLVDLLDLNSDDVPAPSSGGFDFLQDLLGVDVAPSSGPSNANQAMKTGADALLDLLSIGSSPVQNSSAAVDIFSLSQDKTPPVVALDGLSSHSLPPTRAASQHIAGPILDLLDGFSSNSPAPENNRTSPSYPSIVAFESSNLRINFSFSKPDGNPQSTEIQATFSNLSQNVYTDFIFQAAVPKFLQLHLDPASSNTLPAGGADSVNQTLRITNTQHGKKSLVMRIRIAYKVNGKDMLEEGQISHFPPGL</sequence>
<evidence type="ECO:0000259" key="11">
    <source>
        <dbReference type="PROSITE" id="PS50180"/>
    </source>
</evidence>
<dbReference type="PROSITE" id="PS50180">
    <property type="entry name" value="GAE"/>
    <property type="match status" value="1"/>
</dbReference>
<evidence type="ECO:0000313" key="13">
    <source>
        <dbReference type="Proteomes" id="UP001345219"/>
    </source>
</evidence>
<name>A0AAN7L2L5_9MYRT</name>
<dbReference type="FunFam" id="2.60.40.1230:FF:000008">
    <property type="entry name" value="AP-1 complex subunit gamma"/>
    <property type="match status" value="1"/>
</dbReference>
<dbReference type="SUPFAM" id="SSF48371">
    <property type="entry name" value="ARM repeat"/>
    <property type="match status" value="1"/>
</dbReference>
<dbReference type="GO" id="GO:0030121">
    <property type="term" value="C:AP-1 adaptor complex"/>
    <property type="evidence" value="ECO:0007669"/>
    <property type="project" value="InterPro"/>
</dbReference>
<evidence type="ECO:0000256" key="1">
    <source>
        <dbReference type="ARBA" id="ARBA00004145"/>
    </source>
</evidence>
<dbReference type="InterPro" id="IPR011989">
    <property type="entry name" value="ARM-like"/>
</dbReference>
<evidence type="ECO:0000256" key="8">
    <source>
        <dbReference type="ARBA" id="ARBA00023329"/>
    </source>
</evidence>
<evidence type="ECO:0000256" key="2">
    <source>
        <dbReference type="ARBA" id="ARBA00004555"/>
    </source>
</evidence>
<dbReference type="InterPro" id="IPR050840">
    <property type="entry name" value="Adaptor_Complx_Large_Subunit"/>
</dbReference>
<evidence type="ECO:0000256" key="6">
    <source>
        <dbReference type="ARBA" id="ARBA00023034"/>
    </source>
</evidence>
<feature type="domain" description="GAE" evidence="11">
    <location>
        <begin position="761"/>
        <end position="878"/>
    </location>
</feature>
<dbReference type="InterPro" id="IPR008153">
    <property type="entry name" value="GAE_dom"/>
</dbReference>
<dbReference type="Proteomes" id="UP001345219">
    <property type="component" value="Chromosome 22"/>
</dbReference>
<comment type="subcellular location">
    <subcellularLocation>
        <location evidence="1">Cytoplasmic vesicle</location>
        <location evidence="1">Clathrin-coated vesicle membrane</location>
        <topology evidence="1">Peripheral membrane protein</topology>
        <orientation evidence="1">Cytoplasmic side</orientation>
    </subcellularLocation>
    <subcellularLocation>
        <location evidence="2">Golgi apparatus</location>
    </subcellularLocation>
</comment>
<comment type="similarity">
    <text evidence="3 10">Belongs to the adaptor complexes large subunit family.</text>
</comment>
<dbReference type="EMBL" id="JAXIOK010000004">
    <property type="protein sequence ID" value="KAK4773845.1"/>
    <property type="molecule type" value="Genomic_DNA"/>
</dbReference>
<keyword evidence="7 10" id="KW-0472">Membrane</keyword>
<comment type="caution">
    <text evidence="12">The sequence shown here is derived from an EMBL/GenBank/DDBJ whole genome shotgun (WGS) entry which is preliminary data.</text>
</comment>
<keyword evidence="5 10" id="KW-0653">Protein transport</keyword>
<evidence type="ECO:0000256" key="4">
    <source>
        <dbReference type="ARBA" id="ARBA00022448"/>
    </source>
</evidence>
<evidence type="ECO:0000313" key="12">
    <source>
        <dbReference type="EMBL" id="KAK4773845.1"/>
    </source>
</evidence>
<protein>
    <recommendedName>
        <fullName evidence="10">AP-1 complex subunit gamma</fullName>
    </recommendedName>
</protein>
<dbReference type="AlphaFoldDB" id="A0AAN7L2L5"/>
<gene>
    <name evidence="12" type="ORF">SAY87_028864</name>
</gene>
<dbReference type="Gene3D" id="1.25.10.10">
    <property type="entry name" value="Leucine-rich Repeat Variant"/>
    <property type="match status" value="1"/>
</dbReference>
<keyword evidence="8 10" id="KW-0968">Cytoplasmic vesicle</keyword>
<dbReference type="GO" id="GO:0016192">
    <property type="term" value="P:vesicle-mediated transport"/>
    <property type="evidence" value="ECO:0007669"/>
    <property type="project" value="InterPro"/>
</dbReference>
<dbReference type="FunFam" id="1.25.10.10:FF:000030">
    <property type="entry name" value="AP-1 complex subunit gamma"/>
    <property type="match status" value="1"/>
</dbReference>
<dbReference type="Pfam" id="PF02883">
    <property type="entry name" value="Alpha_adaptinC2"/>
    <property type="match status" value="1"/>
</dbReference>
<dbReference type="SMART" id="SM00809">
    <property type="entry name" value="Alpha_adaptinC2"/>
    <property type="match status" value="1"/>
</dbReference>
<proteinExistence type="inferred from homology"/>
<accession>A0AAN7L2L5</accession>
<organism evidence="12 13">
    <name type="scientific">Trapa incisa</name>
    <dbReference type="NCBI Taxonomy" id="236973"/>
    <lineage>
        <taxon>Eukaryota</taxon>
        <taxon>Viridiplantae</taxon>
        <taxon>Streptophyta</taxon>
        <taxon>Embryophyta</taxon>
        <taxon>Tracheophyta</taxon>
        <taxon>Spermatophyta</taxon>
        <taxon>Magnoliopsida</taxon>
        <taxon>eudicotyledons</taxon>
        <taxon>Gunneridae</taxon>
        <taxon>Pentapetalae</taxon>
        <taxon>rosids</taxon>
        <taxon>malvids</taxon>
        <taxon>Myrtales</taxon>
        <taxon>Lythraceae</taxon>
        <taxon>Trapa</taxon>
    </lineage>
</organism>
<evidence type="ECO:0000256" key="9">
    <source>
        <dbReference type="ARBA" id="ARBA00053634"/>
    </source>
</evidence>